<dbReference type="PROSITE" id="PS00615">
    <property type="entry name" value="C_TYPE_LECTIN_1"/>
    <property type="match status" value="1"/>
</dbReference>
<reference evidence="3" key="2">
    <citation type="submission" date="2025-09" db="UniProtKB">
        <authorList>
            <consortium name="Ensembl"/>
        </authorList>
    </citation>
    <scope>IDENTIFICATION</scope>
</reference>
<proteinExistence type="predicted"/>
<dbReference type="InterPro" id="IPR001304">
    <property type="entry name" value="C-type_lectin-like"/>
</dbReference>
<dbReference type="InterPro" id="IPR016187">
    <property type="entry name" value="CTDL_fold"/>
</dbReference>
<dbReference type="InterPro" id="IPR018378">
    <property type="entry name" value="C-type_lectin_CS"/>
</dbReference>
<dbReference type="STRING" id="41447.ENSSDUP00000024376"/>
<feature type="domain" description="C-type lectin" evidence="2">
    <location>
        <begin position="121"/>
        <end position="238"/>
    </location>
</feature>
<dbReference type="Pfam" id="PF00059">
    <property type="entry name" value="Lectin_C"/>
    <property type="match status" value="1"/>
</dbReference>
<evidence type="ECO:0000259" key="2">
    <source>
        <dbReference type="PROSITE" id="PS50041"/>
    </source>
</evidence>
<sequence>MGQDGDFKWVDKSAVEFSNYGPGWPRNTADVWDCGQIFTGRTCTLPSSNVKCHFHIILVEAVIARCQHQLSSNSLPGNYDGKWETTNCFKSLGYICEMTGGQNPKPTATPDSHCDPGYLLYGDFCYHFETESVKNWQDAEAHCNSEQGHLASFHSQEELSFLTGVIQASPTGISLWMGGHDSVTEGGWEWTDGSPFRYIRWSAGNPDNYYGEDCLSIYINGGYWNDDNCEYKRGYICERRGETCCWS</sequence>
<dbReference type="Gene3D" id="3.10.100.10">
    <property type="entry name" value="Mannose-Binding Protein A, subunit A"/>
    <property type="match status" value="2"/>
</dbReference>
<dbReference type="PANTHER" id="PTHR22803">
    <property type="entry name" value="MANNOSE, PHOSPHOLIPASE, LECTIN RECEPTOR RELATED"/>
    <property type="match status" value="1"/>
</dbReference>
<keyword evidence="4" id="KW-1185">Reference proteome</keyword>
<dbReference type="GeneTree" id="ENSGT01150000286973"/>
<keyword evidence="1" id="KW-1015">Disulfide bond</keyword>
<evidence type="ECO:0000313" key="4">
    <source>
        <dbReference type="Proteomes" id="UP000261420"/>
    </source>
</evidence>
<dbReference type="InterPro" id="IPR016186">
    <property type="entry name" value="C-type_lectin-like/link_sf"/>
</dbReference>
<evidence type="ECO:0000256" key="1">
    <source>
        <dbReference type="ARBA" id="ARBA00023157"/>
    </source>
</evidence>
<dbReference type="SMART" id="SM00034">
    <property type="entry name" value="CLECT"/>
    <property type="match status" value="1"/>
</dbReference>
<protein>
    <recommendedName>
        <fullName evidence="2">C-type lectin domain-containing protein</fullName>
    </recommendedName>
</protein>
<name>A0A3B4V0X9_SERDU</name>
<dbReference type="AlphaFoldDB" id="A0A3B4V0X9"/>
<dbReference type="PRINTS" id="PR01504">
    <property type="entry name" value="PNCREATITSAP"/>
</dbReference>
<evidence type="ECO:0000313" key="3">
    <source>
        <dbReference type="Ensembl" id="ENSSDUP00000024376.1"/>
    </source>
</evidence>
<accession>A0A3B4V0X9</accession>
<dbReference type="CDD" id="cd00037">
    <property type="entry name" value="CLECT"/>
    <property type="match status" value="1"/>
</dbReference>
<dbReference type="SUPFAM" id="SSF56436">
    <property type="entry name" value="C-type lectin-like"/>
    <property type="match status" value="2"/>
</dbReference>
<organism evidence="3 4">
    <name type="scientific">Seriola dumerili</name>
    <name type="common">Greater amberjack</name>
    <name type="synonym">Caranx dumerili</name>
    <dbReference type="NCBI Taxonomy" id="41447"/>
    <lineage>
        <taxon>Eukaryota</taxon>
        <taxon>Metazoa</taxon>
        <taxon>Chordata</taxon>
        <taxon>Craniata</taxon>
        <taxon>Vertebrata</taxon>
        <taxon>Euteleostomi</taxon>
        <taxon>Actinopterygii</taxon>
        <taxon>Neopterygii</taxon>
        <taxon>Teleostei</taxon>
        <taxon>Neoteleostei</taxon>
        <taxon>Acanthomorphata</taxon>
        <taxon>Carangaria</taxon>
        <taxon>Carangiformes</taxon>
        <taxon>Carangidae</taxon>
        <taxon>Seriola</taxon>
    </lineage>
</organism>
<dbReference type="InterPro" id="IPR050111">
    <property type="entry name" value="C-type_lectin/snaclec_domain"/>
</dbReference>
<reference evidence="3" key="1">
    <citation type="submission" date="2025-08" db="UniProtKB">
        <authorList>
            <consortium name="Ensembl"/>
        </authorList>
    </citation>
    <scope>IDENTIFICATION</scope>
</reference>
<dbReference type="Proteomes" id="UP000261420">
    <property type="component" value="Unplaced"/>
</dbReference>
<dbReference type="PROSITE" id="PS50041">
    <property type="entry name" value="C_TYPE_LECTIN_2"/>
    <property type="match status" value="1"/>
</dbReference>
<dbReference type="Ensembl" id="ENSSDUT00000024834.1">
    <property type="protein sequence ID" value="ENSSDUP00000024376.1"/>
    <property type="gene ID" value="ENSSDUG00000017612.1"/>
</dbReference>